<dbReference type="GO" id="GO:0071949">
    <property type="term" value="F:FAD binding"/>
    <property type="evidence" value="ECO:0007669"/>
    <property type="project" value="InterPro"/>
</dbReference>
<feature type="signal peptide" evidence="5">
    <location>
        <begin position="1"/>
        <end position="23"/>
    </location>
</feature>
<keyword evidence="3" id="KW-0274">FAD</keyword>
<dbReference type="Proteomes" id="UP000799753">
    <property type="component" value="Unassembled WGS sequence"/>
</dbReference>
<dbReference type="PROSITE" id="PS51387">
    <property type="entry name" value="FAD_PCMH"/>
    <property type="match status" value="1"/>
</dbReference>
<reference evidence="7" key="1">
    <citation type="journal article" date="2020" name="Stud. Mycol.">
        <title>101 Dothideomycetes genomes: a test case for predicting lifestyles and emergence of pathogens.</title>
        <authorList>
            <person name="Haridas S."/>
            <person name="Albert R."/>
            <person name="Binder M."/>
            <person name="Bloem J."/>
            <person name="Labutti K."/>
            <person name="Salamov A."/>
            <person name="Andreopoulos B."/>
            <person name="Baker S."/>
            <person name="Barry K."/>
            <person name="Bills G."/>
            <person name="Bluhm B."/>
            <person name="Cannon C."/>
            <person name="Castanera R."/>
            <person name="Culley D."/>
            <person name="Daum C."/>
            <person name="Ezra D."/>
            <person name="Gonzalez J."/>
            <person name="Henrissat B."/>
            <person name="Kuo A."/>
            <person name="Liang C."/>
            <person name="Lipzen A."/>
            <person name="Lutzoni F."/>
            <person name="Magnuson J."/>
            <person name="Mondo S."/>
            <person name="Nolan M."/>
            <person name="Ohm R."/>
            <person name="Pangilinan J."/>
            <person name="Park H.-J."/>
            <person name="Ramirez L."/>
            <person name="Alfaro M."/>
            <person name="Sun H."/>
            <person name="Tritt A."/>
            <person name="Yoshinaga Y."/>
            <person name="Zwiers L.-H."/>
            <person name="Turgeon B."/>
            <person name="Goodwin S."/>
            <person name="Spatafora J."/>
            <person name="Crous P."/>
            <person name="Grigoriev I."/>
        </authorList>
    </citation>
    <scope>NUCLEOTIDE SEQUENCE</scope>
    <source>
        <strain evidence="7">CBS 473.64</strain>
    </source>
</reference>
<dbReference type="Gene3D" id="3.30.465.10">
    <property type="match status" value="1"/>
</dbReference>
<dbReference type="SUPFAM" id="SSF56176">
    <property type="entry name" value="FAD-binding/transporter-associated domain-like"/>
    <property type="match status" value="1"/>
</dbReference>
<dbReference type="OrthoDB" id="2151789at2759"/>
<proteinExistence type="inferred from homology"/>
<gene>
    <name evidence="7" type="ORF">P280DRAFT_501139</name>
</gene>
<keyword evidence="8" id="KW-1185">Reference proteome</keyword>
<evidence type="ECO:0000313" key="8">
    <source>
        <dbReference type="Proteomes" id="UP000799753"/>
    </source>
</evidence>
<dbReference type="InterPro" id="IPR016166">
    <property type="entry name" value="FAD-bd_PCMH"/>
</dbReference>
<keyword evidence="4" id="KW-0560">Oxidoreductase</keyword>
<dbReference type="InterPro" id="IPR036318">
    <property type="entry name" value="FAD-bd_PCMH-like_sf"/>
</dbReference>
<protein>
    <submittedName>
        <fullName evidence="7">FAD-binding domain-containing protein</fullName>
    </submittedName>
</protein>
<evidence type="ECO:0000256" key="5">
    <source>
        <dbReference type="SAM" id="SignalP"/>
    </source>
</evidence>
<comment type="similarity">
    <text evidence="1">Belongs to the oxygen-dependent FAD-linked oxidoreductase family.</text>
</comment>
<feature type="domain" description="FAD-binding PCMH-type" evidence="6">
    <location>
        <begin position="65"/>
        <end position="242"/>
    </location>
</feature>
<name>A0A6A6RN62_9PLEO</name>
<dbReference type="InterPro" id="IPR050416">
    <property type="entry name" value="FAD-linked_Oxidoreductase"/>
</dbReference>
<dbReference type="InterPro" id="IPR016169">
    <property type="entry name" value="FAD-bd_PCMH_sub2"/>
</dbReference>
<evidence type="ECO:0000256" key="2">
    <source>
        <dbReference type="ARBA" id="ARBA00022630"/>
    </source>
</evidence>
<evidence type="ECO:0000259" key="6">
    <source>
        <dbReference type="PROSITE" id="PS51387"/>
    </source>
</evidence>
<dbReference type="Pfam" id="PF01565">
    <property type="entry name" value="FAD_binding_4"/>
    <property type="match status" value="1"/>
</dbReference>
<dbReference type="PANTHER" id="PTHR42973:SF53">
    <property type="entry name" value="FAD-BINDING PCMH-TYPE DOMAIN-CONTAINING PROTEIN-RELATED"/>
    <property type="match status" value="1"/>
</dbReference>
<keyword evidence="2" id="KW-0285">Flavoprotein</keyword>
<accession>A0A6A6RN62</accession>
<dbReference type="EMBL" id="MU006796">
    <property type="protein sequence ID" value="KAF2636949.1"/>
    <property type="molecule type" value="Genomic_DNA"/>
</dbReference>
<feature type="chain" id="PRO_5025670272" evidence="5">
    <location>
        <begin position="24"/>
        <end position="509"/>
    </location>
</feature>
<keyword evidence="5" id="KW-0732">Signal</keyword>
<dbReference type="GO" id="GO:0016491">
    <property type="term" value="F:oxidoreductase activity"/>
    <property type="evidence" value="ECO:0007669"/>
    <property type="project" value="UniProtKB-KW"/>
</dbReference>
<dbReference type="AlphaFoldDB" id="A0A6A6RN62"/>
<dbReference type="InterPro" id="IPR006094">
    <property type="entry name" value="Oxid_FAD_bind_N"/>
</dbReference>
<dbReference type="PANTHER" id="PTHR42973">
    <property type="entry name" value="BINDING OXIDOREDUCTASE, PUTATIVE (AFU_ORTHOLOGUE AFUA_1G17690)-RELATED"/>
    <property type="match status" value="1"/>
</dbReference>
<evidence type="ECO:0000256" key="1">
    <source>
        <dbReference type="ARBA" id="ARBA00005466"/>
    </source>
</evidence>
<organism evidence="7 8">
    <name type="scientific">Massarina eburnea CBS 473.64</name>
    <dbReference type="NCBI Taxonomy" id="1395130"/>
    <lineage>
        <taxon>Eukaryota</taxon>
        <taxon>Fungi</taxon>
        <taxon>Dikarya</taxon>
        <taxon>Ascomycota</taxon>
        <taxon>Pezizomycotina</taxon>
        <taxon>Dothideomycetes</taxon>
        <taxon>Pleosporomycetidae</taxon>
        <taxon>Pleosporales</taxon>
        <taxon>Massarineae</taxon>
        <taxon>Massarinaceae</taxon>
        <taxon>Massarina</taxon>
    </lineage>
</organism>
<evidence type="ECO:0000256" key="3">
    <source>
        <dbReference type="ARBA" id="ARBA00022827"/>
    </source>
</evidence>
<evidence type="ECO:0000313" key="7">
    <source>
        <dbReference type="EMBL" id="KAF2636949.1"/>
    </source>
</evidence>
<evidence type="ECO:0000256" key="4">
    <source>
        <dbReference type="ARBA" id="ARBA00023002"/>
    </source>
</evidence>
<sequence length="509" mass="54926">MFHTSLSLSTSIAAILSLHVAQAQNSTIFSNPCDALLSTNLSNRILLPSSPLYEPQVQSYWATNARLHPWCFFLPQTTQELATAIATLSSINSNGTEDWHIAVRSGGHSYPGSNNIIKGLTIDFNYMNASSYNASTKLASIQPGGRWKNVYTDLLHTANVTVTGGRDGDVGVAGFLLGGGNSYYSGKNGFACDTVVNYEVVLANGTVVQANAYENGDLYRALKGGGMNFGIVTRFDVLAMPAVDLAYGQHVMVADYSNDVIDAVIDFTEHAESTPMDHLFALYMHSPGSSDVIVAVRVNTEGNLNTKSFEGITSIPAVKESWETMSLADAANASQIASGTMNTGFTLTFLDDASVMRKAKLLMDGLITTLSARIGPDAFMTQIVYQPLPEYYGVLDQTKGGNMLGFDRNGGNAILWVAGVGILGDNTTAFAIAEAELMAVVAELKEFTEKESKLVEFVYLNYADKSQDPLGSYGPENLAFMREVAARYDPKGWWQRMVPGGFKLARVGM</sequence>